<dbReference type="Pfam" id="PF06114">
    <property type="entry name" value="Peptidase_M78"/>
    <property type="match status" value="1"/>
</dbReference>
<dbReference type="Gene3D" id="1.10.260.40">
    <property type="entry name" value="lambda repressor-like DNA-binding domains"/>
    <property type="match status" value="1"/>
</dbReference>
<dbReference type="InterPro" id="IPR001387">
    <property type="entry name" value="Cro/C1-type_HTH"/>
</dbReference>
<gene>
    <name evidence="4" type="ORF">F9278_26120</name>
</gene>
<evidence type="ECO:0000313" key="4">
    <source>
        <dbReference type="EMBL" id="QFQ99045.1"/>
    </source>
</evidence>
<dbReference type="CDD" id="cd00093">
    <property type="entry name" value="HTH_XRE"/>
    <property type="match status" value="1"/>
</dbReference>
<organism evidence="4 5">
    <name type="scientific">Streptomyces phaeolivaceus</name>
    <dbReference type="NCBI Taxonomy" id="2653200"/>
    <lineage>
        <taxon>Bacteria</taxon>
        <taxon>Bacillati</taxon>
        <taxon>Actinomycetota</taxon>
        <taxon>Actinomycetes</taxon>
        <taxon>Kitasatosporales</taxon>
        <taxon>Streptomycetaceae</taxon>
        <taxon>Streptomyces</taxon>
    </lineage>
</organism>
<name>A0A5P8K746_9ACTN</name>
<feature type="region of interest" description="Disordered" evidence="2">
    <location>
        <begin position="109"/>
        <end position="144"/>
    </location>
</feature>
<dbReference type="KEGG" id="sphv:F9278_26120"/>
<dbReference type="EMBL" id="CP045096">
    <property type="protein sequence ID" value="QFQ99045.1"/>
    <property type="molecule type" value="Genomic_DNA"/>
</dbReference>
<dbReference type="SMART" id="SM00530">
    <property type="entry name" value="HTH_XRE"/>
    <property type="match status" value="1"/>
</dbReference>
<dbReference type="InterPro" id="IPR010359">
    <property type="entry name" value="IrrE_HExxH"/>
</dbReference>
<evidence type="ECO:0000256" key="2">
    <source>
        <dbReference type="SAM" id="MobiDB-lite"/>
    </source>
</evidence>
<keyword evidence="5" id="KW-1185">Reference proteome</keyword>
<evidence type="ECO:0000259" key="3">
    <source>
        <dbReference type="PROSITE" id="PS50943"/>
    </source>
</evidence>
<evidence type="ECO:0000256" key="1">
    <source>
        <dbReference type="ARBA" id="ARBA00007227"/>
    </source>
</evidence>
<dbReference type="PANTHER" id="PTHR43236">
    <property type="entry name" value="ANTITOXIN HIGA1"/>
    <property type="match status" value="1"/>
</dbReference>
<dbReference type="PANTHER" id="PTHR43236:SF1">
    <property type="entry name" value="BLL7220 PROTEIN"/>
    <property type="match status" value="1"/>
</dbReference>
<feature type="domain" description="HTH cro/C1-type" evidence="3">
    <location>
        <begin position="147"/>
        <end position="201"/>
    </location>
</feature>
<dbReference type="Proteomes" id="UP000327294">
    <property type="component" value="Chromosome"/>
</dbReference>
<dbReference type="InterPro" id="IPR052345">
    <property type="entry name" value="Rad_response_metalloprotease"/>
</dbReference>
<dbReference type="AlphaFoldDB" id="A0A5P8K746"/>
<dbReference type="PROSITE" id="PS50943">
    <property type="entry name" value="HTH_CROC1"/>
    <property type="match status" value="1"/>
</dbReference>
<sequence>MFGSCTRVIRRRVTASLRWVFRGTTERAVRPGLMGRSRSTMISSRAFRLRDRPWTNLSCTASCPTRASQIKTTRRLKRIPTRTVPLKRRPPRRLITLTSRRTICRFAGAPKTRAKSARTQTEKSMPTPPRGSRGAELASRSFEPEALTTARQLRGLRKNELAKQVGLTPAAVSQYELGQSRPSSTVVAQLAMALGVPATFFATGHPHPTVPSAAHFRSLRATTQLQRDQAVAFGKIVWRLVTTVEHYVELPPAALPRLALPAEPSRADIAAVARDAREAMGVPSGPIPHVTRLLEAHGAVVLELPAMSKRVDAFSHWYGSRPLVFRNPAKNDKARSRFDAAHEAGHLVMHLDAEPGSRIVENQAHDFAAEFLMPSAEILAELPKRLDWEALYALKRRWGASLKALVYRAHALGAFRETTYKRAMMMLSQHGDPEPCDLGPREAPLLLEKAVRLCEETGVSFDDLVARSGLPFELANEVYATATMTRPRLSLDASEEGTKPAAPEVLMLFPS</sequence>
<dbReference type="InterPro" id="IPR010982">
    <property type="entry name" value="Lambda_DNA-bd_dom_sf"/>
</dbReference>
<proteinExistence type="inferred from homology"/>
<dbReference type="Pfam" id="PF01381">
    <property type="entry name" value="HTH_3"/>
    <property type="match status" value="1"/>
</dbReference>
<evidence type="ECO:0000313" key="5">
    <source>
        <dbReference type="Proteomes" id="UP000327294"/>
    </source>
</evidence>
<comment type="similarity">
    <text evidence="1">Belongs to the short-chain fatty acyl-CoA assimilation regulator (ScfR) family.</text>
</comment>
<protein>
    <submittedName>
        <fullName evidence="4">ImmA/IrrE family metallo-endopeptidase</fullName>
    </submittedName>
</protein>
<accession>A0A5P8K746</accession>
<dbReference type="SUPFAM" id="SSF47413">
    <property type="entry name" value="lambda repressor-like DNA-binding domains"/>
    <property type="match status" value="1"/>
</dbReference>
<dbReference type="GO" id="GO:0003677">
    <property type="term" value="F:DNA binding"/>
    <property type="evidence" value="ECO:0007669"/>
    <property type="project" value="InterPro"/>
</dbReference>
<reference evidence="4 5" key="1">
    <citation type="submission" date="2019-10" db="EMBL/GenBank/DDBJ databases">
        <title>Streptomyces sp. strain GY16 isolated from leaves of Broussonetia papyrifera.</title>
        <authorList>
            <person name="Mo P."/>
        </authorList>
    </citation>
    <scope>NUCLEOTIDE SEQUENCE [LARGE SCALE GENOMIC DNA]</scope>
    <source>
        <strain evidence="4 5">GY16</strain>
    </source>
</reference>